<proteinExistence type="predicted"/>
<dbReference type="CDD" id="cd02440">
    <property type="entry name" value="AdoMet_MTases"/>
    <property type="match status" value="1"/>
</dbReference>
<keyword evidence="3" id="KW-0949">S-adenosyl-L-methionine</keyword>
<evidence type="ECO:0000313" key="6">
    <source>
        <dbReference type="Proteomes" id="UP000015559"/>
    </source>
</evidence>
<dbReference type="PANTHER" id="PTHR43464:SF19">
    <property type="entry name" value="UBIQUINONE BIOSYNTHESIS O-METHYLTRANSFERASE, MITOCHONDRIAL"/>
    <property type="match status" value="1"/>
</dbReference>
<keyword evidence="1" id="KW-0489">Methyltransferase</keyword>
<dbReference type="AlphaFoldDB" id="S6AAY7"/>
<gene>
    <name evidence="5" type="ORF">SCD_n00309</name>
</gene>
<dbReference type="Pfam" id="PF13649">
    <property type="entry name" value="Methyltransf_25"/>
    <property type="match status" value="1"/>
</dbReference>
<sequence length="219" mass="24109">MERIPEPELMDDPEQAEAYASADFSEPHNAFVAHFRRLFRDFVAGRVLDLGCGPADVGIRFCKAYPDAIMTGVDASAAMLQLGYAAVREAGLAERLQLVQSYLPDESLAALQFNAVISNSLLHHLDDPAVLWETVKQTAKPGAPVLIMDLMRPASFAEAGQLAGRYAGEAPPVLRRDFHNSLLAAYRPEEVRAQLYNASLFGFRVEAVSDRHLLIWGNL</sequence>
<dbReference type="EMBL" id="AP013066">
    <property type="protein sequence ID" value="BAN34158.1"/>
    <property type="molecule type" value="Genomic_DNA"/>
</dbReference>
<keyword evidence="2" id="KW-0808">Transferase</keyword>
<evidence type="ECO:0000256" key="1">
    <source>
        <dbReference type="ARBA" id="ARBA00022603"/>
    </source>
</evidence>
<dbReference type="InterPro" id="IPR029063">
    <property type="entry name" value="SAM-dependent_MTases_sf"/>
</dbReference>
<dbReference type="HOGENOM" id="CLU_108522_0_0_4"/>
<accession>S6AAY7</accession>
<protein>
    <recommendedName>
        <fullName evidence="4">Methyltransferase domain-containing protein</fullName>
    </recommendedName>
</protein>
<evidence type="ECO:0000313" key="5">
    <source>
        <dbReference type="EMBL" id="BAN34158.1"/>
    </source>
</evidence>
<dbReference type="Proteomes" id="UP000015559">
    <property type="component" value="Chromosome"/>
</dbReference>
<reference evidence="5 6" key="1">
    <citation type="journal article" date="2012" name="Appl. Environ. Microbiol.">
        <title>Draft genome sequence of a psychrotolerant sulfur-oxidizing bacterium, Sulfuricella denitrificans skB26, and proteomic insights into cold adaptation.</title>
        <authorList>
            <person name="Watanabe T."/>
            <person name="Kojima H."/>
            <person name="Fukui M."/>
        </authorList>
    </citation>
    <scope>NUCLEOTIDE SEQUENCE [LARGE SCALE GENOMIC DNA]</scope>
    <source>
        <strain evidence="6">skB26</strain>
    </source>
</reference>
<dbReference type="OrthoDB" id="5513623at2"/>
<evidence type="ECO:0000256" key="2">
    <source>
        <dbReference type="ARBA" id="ARBA00022679"/>
    </source>
</evidence>
<dbReference type="GO" id="GO:0032259">
    <property type="term" value="P:methylation"/>
    <property type="evidence" value="ECO:0007669"/>
    <property type="project" value="UniProtKB-KW"/>
</dbReference>
<evidence type="ECO:0000256" key="3">
    <source>
        <dbReference type="ARBA" id="ARBA00022691"/>
    </source>
</evidence>
<dbReference type="Gene3D" id="3.40.50.150">
    <property type="entry name" value="Vaccinia Virus protein VP39"/>
    <property type="match status" value="1"/>
</dbReference>
<dbReference type="InterPro" id="IPR041698">
    <property type="entry name" value="Methyltransf_25"/>
</dbReference>
<dbReference type="GO" id="GO:0008168">
    <property type="term" value="F:methyltransferase activity"/>
    <property type="evidence" value="ECO:0007669"/>
    <property type="project" value="UniProtKB-KW"/>
</dbReference>
<evidence type="ECO:0000259" key="4">
    <source>
        <dbReference type="Pfam" id="PF13649"/>
    </source>
</evidence>
<feature type="domain" description="Methyltransferase" evidence="4">
    <location>
        <begin position="47"/>
        <end position="142"/>
    </location>
</feature>
<organism evidence="5 6">
    <name type="scientific">Sulfuricella denitrificans (strain DSM 22764 / NBRC 105220 / skB26)</name>
    <dbReference type="NCBI Taxonomy" id="1163617"/>
    <lineage>
        <taxon>Bacteria</taxon>
        <taxon>Pseudomonadati</taxon>
        <taxon>Pseudomonadota</taxon>
        <taxon>Betaproteobacteria</taxon>
        <taxon>Nitrosomonadales</taxon>
        <taxon>Sulfuricellaceae</taxon>
        <taxon>Sulfuricella</taxon>
    </lineage>
</organism>
<name>S6AAY7_SULDS</name>
<dbReference type="PANTHER" id="PTHR43464">
    <property type="entry name" value="METHYLTRANSFERASE"/>
    <property type="match status" value="1"/>
</dbReference>
<dbReference type="STRING" id="1163617.SCD_n00309"/>
<dbReference type="KEGG" id="sdr:SCD_n00309"/>
<dbReference type="RefSeq" id="WP_009206897.1">
    <property type="nucleotide sequence ID" value="NC_022357.1"/>
</dbReference>
<dbReference type="eggNOG" id="COG2226">
    <property type="taxonomic scope" value="Bacteria"/>
</dbReference>
<dbReference type="SUPFAM" id="SSF53335">
    <property type="entry name" value="S-adenosyl-L-methionine-dependent methyltransferases"/>
    <property type="match status" value="1"/>
</dbReference>
<keyword evidence="6" id="KW-1185">Reference proteome</keyword>